<keyword evidence="2" id="KW-0560">Oxidoreductase</keyword>
<dbReference type="Pfam" id="PF00106">
    <property type="entry name" value="adh_short"/>
    <property type="match status" value="1"/>
</dbReference>
<dbReference type="PRINTS" id="PR00080">
    <property type="entry name" value="SDRFAMILY"/>
</dbReference>
<dbReference type="InterPro" id="IPR002347">
    <property type="entry name" value="SDR_fam"/>
</dbReference>
<name>A0A8J9U514_9NEOP</name>
<dbReference type="Proteomes" id="UP000838878">
    <property type="component" value="Chromosome 1"/>
</dbReference>
<evidence type="ECO:0000313" key="5">
    <source>
        <dbReference type="Proteomes" id="UP000838878"/>
    </source>
</evidence>
<dbReference type="PANTHER" id="PTHR43115">
    <property type="entry name" value="DEHYDROGENASE/REDUCTASE SDR FAMILY MEMBER 11"/>
    <property type="match status" value="1"/>
</dbReference>
<dbReference type="AlphaFoldDB" id="A0A8J9U514"/>
<feature type="non-terminal residue" evidence="4">
    <location>
        <position position="245"/>
    </location>
</feature>
<dbReference type="OrthoDB" id="1933717at2759"/>
<dbReference type="FunFam" id="3.40.50.720:FF:000047">
    <property type="entry name" value="NADP-dependent L-serine/L-allo-threonine dehydrogenase"/>
    <property type="match status" value="1"/>
</dbReference>
<keyword evidence="5" id="KW-1185">Reference proteome</keyword>
<comment type="similarity">
    <text evidence="1 3">Belongs to the short-chain dehydrogenases/reductases (SDR) family.</text>
</comment>
<evidence type="ECO:0000256" key="2">
    <source>
        <dbReference type="ARBA" id="ARBA00023002"/>
    </source>
</evidence>
<accession>A0A8J9U514</accession>
<dbReference type="PRINTS" id="PR00081">
    <property type="entry name" value="GDHRDH"/>
</dbReference>
<dbReference type="GO" id="GO:0016616">
    <property type="term" value="F:oxidoreductase activity, acting on the CH-OH group of donors, NAD or NADP as acceptor"/>
    <property type="evidence" value="ECO:0007669"/>
    <property type="project" value="UniProtKB-ARBA"/>
</dbReference>
<dbReference type="InterPro" id="IPR036291">
    <property type="entry name" value="NAD(P)-bd_dom_sf"/>
</dbReference>
<protein>
    <recommendedName>
        <fullName evidence="6">Farnesol dehydrogenase-like</fullName>
    </recommendedName>
</protein>
<proteinExistence type="inferred from homology"/>
<evidence type="ECO:0000256" key="1">
    <source>
        <dbReference type="ARBA" id="ARBA00006484"/>
    </source>
</evidence>
<sequence length="245" mass="26251">MERWSDKVAVVTGASSGIGEALTLRLANLGLVVVGLARRVEMVEKLVSQVVGKGSLYARKCDISNTEDIEATFQWIEEKFGGIDILINNAGTLNKGGIFDVGGLSDEAILSTINVNFCGLVMCSRKAIASMTKRNFDGHIVNINSIAGHYIPFSLFFNVYPATKHAVTAFTATLLNELATVKSKIKVTSVSPGLVKTQLVTDDVGSEVPILQPDDVVDAIVFILSTPPNVNISELSIQPTSEIKL</sequence>
<dbReference type="Gene3D" id="3.40.50.720">
    <property type="entry name" value="NAD(P)-binding Rossmann-like Domain"/>
    <property type="match status" value="1"/>
</dbReference>
<evidence type="ECO:0000256" key="3">
    <source>
        <dbReference type="RuleBase" id="RU000363"/>
    </source>
</evidence>
<evidence type="ECO:0008006" key="6">
    <source>
        <dbReference type="Google" id="ProtNLM"/>
    </source>
</evidence>
<gene>
    <name evidence="4" type="ORF">BINO364_LOCUS1059</name>
</gene>
<dbReference type="SUPFAM" id="SSF51735">
    <property type="entry name" value="NAD(P)-binding Rossmann-fold domains"/>
    <property type="match status" value="1"/>
</dbReference>
<evidence type="ECO:0000313" key="4">
    <source>
        <dbReference type="EMBL" id="CAH0713962.1"/>
    </source>
</evidence>
<reference evidence="4" key="1">
    <citation type="submission" date="2021-12" db="EMBL/GenBank/DDBJ databases">
        <authorList>
            <person name="Martin H S."/>
        </authorList>
    </citation>
    <scope>NUCLEOTIDE SEQUENCE</scope>
</reference>
<dbReference type="PANTHER" id="PTHR43115:SF4">
    <property type="entry name" value="DEHYDROGENASE_REDUCTASE SDR FAMILY MEMBER 11"/>
    <property type="match status" value="1"/>
</dbReference>
<organism evidence="4 5">
    <name type="scientific">Brenthis ino</name>
    <name type="common">lesser marbled fritillary</name>
    <dbReference type="NCBI Taxonomy" id="405034"/>
    <lineage>
        <taxon>Eukaryota</taxon>
        <taxon>Metazoa</taxon>
        <taxon>Ecdysozoa</taxon>
        <taxon>Arthropoda</taxon>
        <taxon>Hexapoda</taxon>
        <taxon>Insecta</taxon>
        <taxon>Pterygota</taxon>
        <taxon>Neoptera</taxon>
        <taxon>Endopterygota</taxon>
        <taxon>Lepidoptera</taxon>
        <taxon>Glossata</taxon>
        <taxon>Ditrysia</taxon>
        <taxon>Papilionoidea</taxon>
        <taxon>Nymphalidae</taxon>
        <taxon>Heliconiinae</taxon>
        <taxon>Argynnini</taxon>
        <taxon>Brenthis</taxon>
    </lineage>
</organism>
<dbReference type="EMBL" id="OV170221">
    <property type="protein sequence ID" value="CAH0713962.1"/>
    <property type="molecule type" value="Genomic_DNA"/>
</dbReference>